<reference evidence="1" key="1">
    <citation type="submission" date="2009-07" db="EMBL/GenBank/DDBJ databases">
        <authorList>
            <person name="Weinstock G."/>
            <person name="Sodergren E."/>
            <person name="Clifton S."/>
            <person name="Fulton L."/>
            <person name="Fulton B."/>
            <person name="Courtney L."/>
            <person name="Fronick C."/>
            <person name="Harrison M."/>
            <person name="Strong C."/>
            <person name="Farmer C."/>
            <person name="Delahaunty K."/>
            <person name="Markovic C."/>
            <person name="Hall O."/>
            <person name="Minx P."/>
            <person name="Tomlinson C."/>
            <person name="Mitreva M."/>
            <person name="Nelson J."/>
            <person name="Hou S."/>
            <person name="Wollam A."/>
            <person name="Pepin K.H."/>
            <person name="Johnson M."/>
            <person name="Bhonagiri V."/>
            <person name="Nash W.E."/>
            <person name="Warren W."/>
            <person name="Chinwalla A."/>
            <person name="Mardis E.R."/>
            <person name="Wilson R.K."/>
        </authorList>
    </citation>
    <scope>NUCLEOTIDE SEQUENCE [LARGE SCALE GENOMIC DNA]</scope>
    <source>
        <strain evidence="1">ATCC 29256</strain>
    </source>
</reference>
<dbReference type="AlphaFoldDB" id="C6M6R6"/>
<proteinExistence type="predicted"/>
<protein>
    <submittedName>
        <fullName evidence="1">Uncharacterized protein</fullName>
    </submittedName>
</protein>
<comment type="caution">
    <text evidence="1">The sequence shown here is derived from an EMBL/GenBank/DDBJ whole genome shotgun (WGS) entry which is preliminary data.</text>
</comment>
<name>C6M6R6_NEISI</name>
<keyword evidence="2" id="KW-1185">Reference proteome</keyword>
<sequence>MRFRIGKGGRAWLPLFCVRMIRISKNPEIRLPVSGFLIGHCFSDDLVCRGRLKTFILGYWV</sequence>
<accession>C6M6R6</accession>
<evidence type="ECO:0000313" key="1">
    <source>
        <dbReference type="EMBL" id="EET44037.1"/>
    </source>
</evidence>
<evidence type="ECO:0000313" key="2">
    <source>
        <dbReference type="Proteomes" id="UP000005365"/>
    </source>
</evidence>
<dbReference type="Proteomes" id="UP000005365">
    <property type="component" value="Unassembled WGS sequence"/>
</dbReference>
<gene>
    <name evidence="1" type="ORF">NEISICOT_02218</name>
</gene>
<organism evidence="1 2">
    <name type="scientific">Neisseria sicca ATCC 29256</name>
    <dbReference type="NCBI Taxonomy" id="547045"/>
    <lineage>
        <taxon>Bacteria</taxon>
        <taxon>Pseudomonadati</taxon>
        <taxon>Pseudomonadota</taxon>
        <taxon>Betaproteobacteria</taxon>
        <taxon>Neisseriales</taxon>
        <taxon>Neisseriaceae</taxon>
        <taxon>Neisseria</taxon>
    </lineage>
</organism>
<dbReference type="EMBL" id="ACKO02000013">
    <property type="protein sequence ID" value="EET44037.1"/>
    <property type="molecule type" value="Genomic_DNA"/>
</dbReference>